<dbReference type="KEGG" id="hgn:E6W36_14880"/>
<proteinExistence type="predicted"/>
<dbReference type="Gene3D" id="3.10.450.50">
    <property type="match status" value="1"/>
</dbReference>
<accession>A0A4D7C3J3</accession>
<dbReference type="EMBL" id="CP039704">
    <property type="protein sequence ID" value="QCI80324.1"/>
    <property type="molecule type" value="Genomic_DNA"/>
</dbReference>
<evidence type="ECO:0000259" key="2">
    <source>
        <dbReference type="Pfam" id="PF14534"/>
    </source>
</evidence>
<dbReference type="Pfam" id="PF14534">
    <property type="entry name" value="DUF4440"/>
    <property type="match status" value="1"/>
</dbReference>
<feature type="compositionally biased region" description="Low complexity" evidence="1">
    <location>
        <begin position="66"/>
        <end position="80"/>
    </location>
</feature>
<dbReference type="InterPro" id="IPR027843">
    <property type="entry name" value="DUF4440"/>
</dbReference>
<keyword evidence="4" id="KW-1185">Reference proteome</keyword>
<name>A0A4D7C3J3_9SPHN</name>
<reference evidence="4" key="1">
    <citation type="submission" date="2019-04" db="EMBL/GenBank/DDBJ databases">
        <title>Complete genome sequence of Sphingomonas sp. W1-2-3.</title>
        <authorList>
            <person name="Im W.T."/>
        </authorList>
    </citation>
    <scope>NUCLEOTIDE SEQUENCE [LARGE SCALE GENOMIC DNA]</scope>
    <source>
        <strain evidence="4">W1-2-3</strain>
    </source>
</reference>
<dbReference type="Proteomes" id="UP000298714">
    <property type="component" value="Chromosome"/>
</dbReference>
<evidence type="ECO:0000313" key="3">
    <source>
        <dbReference type="EMBL" id="QCI80324.1"/>
    </source>
</evidence>
<dbReference type="SUPFAM" id="SSF54427">
    <property type="entry name" value="NTF2-like"/>
    <property type="match status" value="1"/>
</dbReference>
<sequence length="211" mass="23057">MSELHLCTDSMGTGQITDLCPRIQCFHVVGTMNLNVSSSFILLSHAAARIATHAIGEKHLRSAAVSPFPSPSSAWGSFPSRPRRSPAAKPTFGLESQYESSVRQQDVATLERLIANDFVATSSRGELRDKATEIADIAPAPGIEVRGFELDDISVRLFGDAAIVTGRAKLDVRIGARASSSVSRYTRIYARREENWRIVGQQLTRIETSNQ</sequence>
<evidence type="ECO:0000256" key="1">
    <source>
        <dbReference type="SAM" id="MobiDB-lite"/>
    </source>
</evidence>
<gene>
    <name evidence="3" type="ORF">E6W36_14880</name>
</gene>
<evidence type="ECO:0000313" key="4">
    <source>
        <dbReference type="Proteomes" id="UP000298714"/>
    </source>
</evidence>
<feature type="region of interest" description="Disordered" evidence="1">
    <location>
        <begin position="66"/>
        <end position="90"/>
    </location>
</feature>
<organism evidence="3 4">
    <name type="scientific">Hankyongella ginsenosidimutans</name>
    <dbReference type="NCBI Taxonomy" id="1763828"/>
    <lineage>
        <taxon>Bacteria</taxon>
        <taxon>Pseudomonadati</taxon>
        <taxon>Pseudomonadota</taxon>
        <taxon>Alphaproteobacteria</taxon>
        <taxon>Sphingomonadales</taxon>
        <taxon>Sphingomonadaceae</taxon>
        <taxon>Hankyongella</taxon>
    </lineage>
</organism>
<feature type="domain" description="DUF4440" evidence="2">
    <location>
        <begin position="94"/>
        <end position="198"/>
    </location>
</feature>
<dbReference type="AlphaFoldDB" id="A0A4D7C3J3"/>
<dbReference type="InterPro" id="IPR032710">
    <property type="entry name" value="NTF2-like_dom_sf"/>
</dbReference>
<protein>
    <submittedName>
        <fullName evidence="3">Nuclear transport factor 2 family protein</fullName>
    </submittedName>
</protein>